<dbReference type="Gene3D" id="3.40.50.150">
    <property type="entry name" value="Vaccinia Virus protein VP39"/>
    <property type="match status" value="1"/>
</dbReference>
<dbReference type="Pfam" id="PF05175">
    <property type="entry name" value="MTS"/>
    <property type="match status" value="1"/>
</dbReference>
<dbReference type="InterPro" id="IPR004557">
    <property type="entry name" value="PrmC-related"/>
</dbReference>
<sequence>MLPTPDYDRFDYTKVYEPSEDTYVFLDLLENDMPYLKDSFVTPVILEVGSGSGLISTFLKKNILPASFVLATDISMDACKITQRIASQNSIQIDSINTSMAHGIRSGLVDLLLCNPPYVPTEKLPEPPADGNWIYFALDGGKNGMEFTNKLLNNLNTILSDKGIAYILFCKSNHPEIVTVPGFKKTKVFERQAGWEILSIYRFERN</sequence>
<dbReference type="GO" id="GO:0015934">
    <property type="term" value="C:large ribosomal subunit"/>
    <property type="evidence" value="ECO:0007669"/>
    <property type="project" value="EnsemblFungi"/>
</dbReference>
<keyword evidence="3" id="KW-0808">Transferase</keyword>
<keyword evidence="4" id="KW-0949">S-adenosyl-L-methionine</keyword>
<evidence type="ECO:0000313" key="6">
    <source>
        <dbReference type="EMBL" id="ODV89967.1"/>
    </source>
</evidence>
<dbReference type="InterPro" id="IPR029063">
    <property type="entry name" value="SAM-dependent_MTases_sf"/>
</dbReference>
<dbReference type="GO" id="GO:0008757">
    <property type="term" value="F:S-adenosylmethionine-dependent methyltransferase activity"/>
    <property type="evidence" value="ECO:0007669"/>
    <property type="project" value="EnsemblFungi"/>
</dbReference>
<dbReference type="PANTHER" id="PTHR45875:SF1">
    <property type="entry name" value="METHYLTRANSFERASE N6AMT1"/>
    <property type="match status" value="1"/>
</dbReference>
<dbReference type="GO" id="GO:0003676">
    <property type="term" value="F:nucleic acid binding"/>
    <property type="evidence" value="ECO:0007669"/>
    <property type="project" value="InterPro"/>
</dbReference>
<dbReference type="PANTHER" id="PTHR45875">
    <property type="entry name" value="METHYLTRANSFERASE N6AMT1"/>
    <property type="match status" value="1"/>
</dbReference>
<evidence type="ECO:0000256" key="3">
    <source>
        <dbReference type="ARBA" id="ARBA00022679"/>
    </source>
</evidence>
<dbReference type="NCBIfam" id="TIGR00537">
    <property type="entry name" value="hemK_rel_arch"/>
    <property type="match status" value="1"/>
</dbReference>
<evidence type="ECO:0000313" key="7">
    <source>
        <dbReference type="Proteomes" id="UP000095023"/>
    </source>
</evidence>
<dbReference type="PROSITE" id="PS00092">
    <property type="entry name" value="N6_MTASE"/>
    <property type="match status" value="1"/>
</dbReference>
<organism evidence="6 7">
    <name type="scientific">Tortispora caseinolytica NRRL Y-17796</name>
    <dbReference type="NCBI Taxonomy" id="767744"/>
    <lineage>
        <taxon>Eukaryota</taxon>
        <taxon>Fungi</taxon>
        <taxon>Dikarya</taxon>
        <taxon>Ascomycota</taxon>
        <taxon>Saccharomycotina</taxon>
        <taxon>Trigonopsidomycetes</taxon>
        <taxon>Trigonopsidales</taxon>
        <taxon>Trigonopsidaceae</taxon>
        <taxon>Tortispora</taxon>
    </lineage>
</organism>
<protein>
    <recommendedName>
        <fullName evidence="5">Methyltransferase small domain-containing protein</fullName>
    </recommendedName>
</protein>
<accession>A0A1E4TE30</accession>
<dbReference type="InterPro" id="IPR007848">
    <property type="entry name" value="Small_mtfrase_dom"/>
</dbReference>
<dbReference type="GO" id="GO:0032259">
    <property type="term" value="P:methylation"/>
    <property type="evidence" value="ECO:0007669"/>
    <property type="project" value="UniProtKB-KW"/>
</dbReference>
<keyword evidence="2" id="KW-0489">Methyltransferase</keyword>
<gene>
    <name evidence="6" type="ORF">CANCADRAFT_18458</name>
</gene>
<dbReference type="EMBL" id="KV453842">
    <property type="protein sequence ID" value="ODV89967.1"/>
    <property type="molecule type" value="Genomic_DNA"/>
</dbReference>
<dbReference type="GO" id="GO:0042273">
    <property type="term" value="P:ribosomal large subunit biogenesis"/>
    <property type="evidence" value="ECO:0007669"/>
    <property type="project" value="EnsemblFungi"/>
</dbReference>
<keyword evidence="7" id="KW-1185">Reference proteome</keyword>
<comment type="similarity">
    <text evidence="1">Belongs to the eukaryotic/archaeal PrmC-related family.</text>
</comment>
<feature type="non-terminal residue" evidence="6">
    <location>
        <position position="206"/>
    </location>
</feature>
<dbReference type="Proteomes" id="UP000095023">
    <property type="component" value="Unassembled WGS sequence"/>
</dbReference>
<feature type="domain" description="Methyltransferase small" evidence="5">
    <location>
        <begin position="43"/>
        <end position="119"/>
    </location>
</feature>
<evidence type="ECO:0000256" key="4">
    <source>
        <dbReference type="ARBA" id="ARBA00022691"/>
    </source>
</evidence>
<evidence type="ECO:0000256" key="2">
    <source>
        <dbReference type="ARBA" id="ARBA00022603"/>
    </source>
</evidence>
<dbReference type="AlphaFoldDB" id="A0A1E4TE30"/>
<dbReference type="SUPFAM" id="SSF53335">
    <property type="entry name" value="S-adenosyl-L-methionine-dependent methyltransferases"/>
    <property type="match status" value="1"/>
</dbReference>
<dbReference type="InterPro" id="IPR002052">
    <property type="entry name" value="DNA_methylase_N6_adenine_CS"/>
</dbReference>
<evidence type="ECO:0000259" key="5">
    <source>
        <dbReference type="Pfam" id="PF05175"/>
    </source>
</evidence>
<reference evidence="7" key="1">
    <citation type="submission" date="2016-02" db="EMBL/GenBank/DDBJ databases">
        <title>Comparative genomics of biotechnologically important yeasts.</title>
        <authorList>
            <consortium name="DOE Joint Genome Institute"/>
            <person name="Riley R."/>
            <person name="Haridas S."/>
            <person name="Wolfe K.H."/>
            <person name="Lopes M.R."/>
            <person name="Hittinger C.T."/>
            <person name="Goker M."/>
            <person name="Salamov A."/>
            <person name="Wisecaver J."/>
            <person name="Long T.M."/>
            <person name="Aerts A.L."/>
            <person name="Barry K."/>
            <person name="Choi C."/>
            <person name="Clum A."/>
            <person name="Coughlan A.Y."/>
            <person name="Deshpande S."/>
            <person name="Douglass A.P."/>
            <person name="Hanson S.J."/>
            <person name="Klenk H.-P."/>
            <person name="Labutti K."/>
            <person name="Lapidus A."/>
            <person name="Lindquist E."/>
            <person name="Lipzen A."/>
            <person name="Meier-Kolthoff J.P."/>
            <person name="Ohm R.A."/>
            <person name="Otillar R.P."/>
            <person name="Pangilinan J."/>
            <person name="Peng Y."/>
            <person name="Rokas A."/>
            <person name="Rosa C.A."/>
            <person name="Scheuner C."/>
            <person name="Sibirny A.A."/>
            <person name="Slot J.C."/>
            <person name="Stielow J.B."/>
            <person name="Sun H."/>
            <person name="Kurtzman C.P."/>
            <person name="Blackwell M."/>
            <person name="Jeffries T.W."/>
            <person name="Grigoriev I.V."/>
        </authorList>
    </citation>
    <scope>NUCLEOTIDE SEQUENCE [LARGE SCALE GENOMIC DNA]</scope>
    <source>
        <strain evidence="7">NRRL Y-17796</strain>
    </source>
</reference>
<dbReference type="GO" id="GO:0008276">
    <property type="term" value="F:protein methyltransferase activity"/>
    <property type="evidence" value="ECO:0007669"/>
    <property type="project" value="EnsemblFungi"/>
</dbReference>
<dbReference type="OrthoDB" id="406152at2759"/>
<dbReference type="CDD" id="cd02440">
    <property type="entry name" value="AdoMet_MTases"/>
    <property type="match status" value="1"/>
</dbReference>
<evidence type="ECO:0000256" key="1">
    <source>
        <dbReference type="ARBA" id="ARBA00006149"/>
    </source>
</evidence>
<dbReference type="GO" id="GO:0035657">
    <property type="term" value="C:eRF1 methyltransferase complex"/>
    <property type="evidence" value="ECO:0007669"/>
    <property type="project" value="EnsemblFungi"/>
</dbReference>
<proteinExistence type="inferred from homology"/>
<dbReference type="GO" id="GO:0006417">
    <property type="term" value="P:regulation of translation"/>
    <property type="evidence" value="ECO:0007669"/>
    <property type="project" value="EnsemblFungi"/>
</dbReference>
<name>A0A1E4TE30_9ASCO</name>
<dbReference type="InterPro" id="IPR052190">
    <property type="entry name" value="Euk-Arch_PrmC-MTase"/>
</dbReference>